<feature type="compositionally biased region" description="Basic and acidic residues" evidence="1">
    <location>
        <begin position="1"/>
        <end position="16"/>
    </location>
</feature>
<evidence type="ECO:0000313" key="2">
    <source>
        <dbReference type="Proteomes" id="UP000087171"/>
    </source>
</evidence>
<gene>
    <name evidence="3" type="primary">LOC101498479</name>
</gene>
<feature type="compositionally biased region" description="Basic residues" evidence="1">
    <location>
        <begin position="17"/>
        <end position="29"/>
    </location>
</feature>
<proteinExistence type="predicted"/>
<dbReference type="KEGG" id="cam:101498479"/>
<dbReference type="GO" id="GO:0016874">
    <property type="term" value="F:ligase activity"/>
    <property type="evidence" value="ECO:0007669"/>
    <property type="project" value="UniProtKB-KW"/>
</dbReference>
<dbReference type="AlphaFoldDB" id="A0A1S2XUV6"/>
<dbReference type="GO" id="GO:0005634">
    <property type="term" value="C:nucleus"/>
    <property type="evidence" value="ECO:0007669"/>
    <property type="project" value="TreeGrafter"/>
</dbReference>
<feature type="region of interest" description="Disordered" evidence="1">
    <location>
        <begin position="1"/>
        <end position="31"/>
    </location>
</feature>
<organism evidence="2 3">
    <name type="scientific">Cicer arietinum</name>
    <name type="common">Chickpea</name>
    <name type="synonym">Garbanzo</name>
    <dbReference type="NCBI Taxonomy" id="3827"/>
    <lineage>
        <taxon>Eukaryota</taxon>
        <taxon>Viridiplantae</taxon>
        <taxon>Streptophyta</taxon>
        <taxon>Embryophyta</taxon>
        <taxon>Tracheophyta</taxon>
        <taxon>Spermatophyta</taxon>
        <taxon>Magnoliopsida</taxon>
        <taxon>eudicotyledons</taxon>
        <taxon>Gunneridae</taxon>
        <taxon>Pentapetalae</taxon>
        <taxon>rosids</taxon>
        <taxon>fabids</taxon>
        <taxon>Fabales</taxon>
        <taxon>Fabaceae</taxon>
        <taxon>Papilionoideae</taxon>
        <taxon>50 kb inversion clade</taxon>
        <taxon>NPAAA clade</taxon>
        <taxon>Hologalegina</taxon>
        <taxon>IRL clade</taxon>
        <taxon>Cicereae</taxon>
        <taxon>Cicer</taxon>
    </lineage>
</organism>
<dbReference type="eggNOG" id="KOG4851">
    <property type="taxonomic scope" value="Eukaryota"/>
</dbReference>
<name>A0A1S2XUV6_CICAR</name>
<reference evidence="3" key="2">
    <citation type="submission" date="2025-08" db="UniProtKB">
        <authorList>
            <consortium name="RefSeq"/>
        </authorList>
    </citation>
    <scope>IDENTIFICATION</scope>
    <source>
        <tissue evidence="3">Etiolated seedlings</tissue>
    </source>
</reference>
<dbReference type="PANTHER" id="PTHR15657">
    <property type="entry name" value="THYROID TRANSCRIPTION FACTOR 1-ASSOCIATED PROTEIN 26"/>
    <property type="match status" value="1"/>
</dbReference>
<dbReference type="RefSeq" id="XP_004494326.1">
    <property type="nucleotide sequence ID" value="XM_004494269.3"/>
</dbReference>
<dbReference type="OrthoDB" id="1928808at2759"/>
<keyword evidence="2" id="KW-1185">Reference proteome</keyword>
<dbReference type="GeneID" id="101498479"/>
<evidence type="ECO:0000313" key="3">
    <source>
        <dbReference type="RefSeq" id="XP_004494326.1"/>
    </source>
</evidence>
<dbReference type="PANTHER" id="PTHR15657:SF1">
    <property type="entry name" value="THYROID TRANSCRIPTION FACTOR 1-ASSOCIATED PROTEIN 26"/>
    <property type="match status" value="1"/>
</dbReference>
<accession>A0A1S2XUV6</accession>
<feature type="compositionally biased region" description="Basic and acidic residues" evidence="1">
    <location>
        <begin position="121"/>
        <end position="163"/>
    </location>
</feature>
<dbReference type="InterPro" id="IPR013730">
    <property type="entry name" value="Fyv7/TAP26"/>
</dbReference>
<reference evidence="2" key="1">
    <citation type="journal article" date="2013" name="Nat. Biotechnol.">
        <title>Draft genome sequence of chickpea (Cicer arietinum) provides a resource for trait improvement.</title>
        <authorList>
            <person name="Varshney R.K."/>
            <person name="Song C."/>
            <person name="Saxena R.K."/>
            <person name="Azam S."/>
            <person name="Yu S."/>
            <person name="Sharpe A.G."/>
            <person name="Cannon S."/>
            <person name="Baek J."/>
            <person name="Rosen B.D."/>
            <person name="Tar'an B."/>
            <person name="Millan T."/>
            <person name="Zhang X."/>
            <person name="Ramsay L.D."/>
            <person name="Iwata A."/>
            <person name="Wang Y."/>
            <person name="Nelson W."/>
            <person name="Farmer A.D."/>
            <person name="Gaur P.M."/>
            <person name="Soderlund C."/>
            <person name="Penmetsa R.V."/>
            <person name="Xu C."/>
            <person name="Bharti A.K."/>
            <person name="He W."/>
            <person name="Winter P."/>
            <person name="Zhao S."/>
            <person name="Hane J.K."/>
            <person name="Carrasquilla-Garcia N."/>
            <person name="Condie J.A."/>
            <person name="Upadhyaya H.D."/>
            <person name="Luo M.C."/>
            <person name="Thudi M."/>
            <person name="Gowda C.L."/>
            <person name="Singh N.P."/>
            <person name="Lichtenzveig J."/>
            <person name="Gali K.K."/>
            <person name="Rubio J."/>
            <person name="Nadarajan N."/>
            <person name="Dolezel J."/>
            <person name="Bansal K.C."/>
            <person name="Xu X."/>
            <person name="Edwards D."/>
            <person name="Zhang G."/>
            <person name="Kahl G."/>
            <person name="Gil J."/>
            <person name="Singh K.B."/>
            <person name="Datta S.K."/>
            <person name="Jackson S.A."/>
            <person name="Wang J."/>
            <person name="Cook D.R."/>
        </authorList>
    </citation>
    <scope>NUCLEOTIDE SEQUENCE [LARGE SCALE GENOMIC DNA]</scope>
    <source>
        <strain evidence="2">cv. CDC Frontier</strain>
    </source>
</reference>
<evidence type="ECO:0000256" key="1">
    <source>
        <dbReference type="SAM" id="MobiDB-lite"/>
    </source>
</evidence>
<dbReference type="STRING" id="3827.A0A1S2XUV6"/>
<keyword evidence="3" id="KW-0436">Ligase</keyword>
<feature type="region of interest" description="Disordered" evidence="1">
    <location>
        <begin position="78"/>
        <end position="171"/>
    </location>
</feature>
<protein>
    <submittedName>
        <fullName evidence="3">DNA ligase 1</fullName>
    </submittedName>
</protein>
<sequence length="196" mass="23240">MEKNDRECNNNHEEKKKRTIMMKNKKRNISRLGGRGLSLDVFANAKSNNSRYNPALIKKQREFNKNAKHVQKFKKLLKQQNQQNEPSVAQRHIESLNETGGDKDNNERRKRKKDSAFSLEELYKKTHEEKEKERMEKEAFFKEKKEQREKAEARRKGIREKMLKKTRKGQPVMKYRIEHLLETIQGSTKNAAGNNS</sequence>
<dbReference type="Pfam" id="PF08524">
    <property type="entry name" value="rRNA_processing"/>
    <property type="match status" value="1"/>
</dbReference>
<dbReference type="Proteomes" id="UP000087171">
    <property type="component" value="Chromosome Ca3"/>
</dbReference>
<feature type="compositionally biased region" description="Basic and acidic residues" evidence="1">
    <location>
        <begin position="91"/>
        <end position="107"/>
    </location>
</feature>
<dbReference type="PaxDb" id="3827-XP_004494326.1"/>